<feature type="domain" description="DUF1508" evidence="1">
    <location>
        <begin position="11"/>
        <end position="56"/>
    </location>
</feature>
<dbReference type="RefSeq" id="WP_146940446.1">
    <property type="nucleotide sequence ID" value="NZ_BJYJ01000004.1"/>
</dbReference>
<dbReference type="PANTHER" id="PTHR40606">
    <property type="match status" value="1"/>
</dbReference>
<dbReference type="EMBL" id="BJYJ01000004">
    <property type="protein sequence ID" value="GEN75487.1"/>
    <property type="molecule type" value="Genomic_DNA"/>
</dbReference>
<dbReference type="InterPro" id="IPR051141">
    <property type="entry name" value="UPF0339_domain"/>
</dbReference>
<dbReference type="InterPro" id="IPR036913">
    <property type="entry name" value="YegP-like_sf"/>
</dbReference>
<dbReference type="Gene3D" id="2.30.29.80">
    <property type="match status" value="1"/>
</dbReference>
<feature type="domain" description="DUF1508" evidence="1">
    <location>
        <begin position="61"/>
        <end position="107"/>
    </location>
</feature>
<dbReference type="Pfam" id="PF07411">
    <property type="entry name" value="DUF1508"/>
    <property type="match status" value="2"/>
</dbReference>
<dbReference type="SUPFAM" id="SSF160113">
    <property type="entry name" value="YegP-like"/>
    <property type="match status" value="2"/>
</dbReference>
<sequence length="117" mass="13005">MGKFVITRRVNQEYQFNLKAGNSEIILTSEGYVQKGSCHKGIESVRVNSQDDSRYDKRTAVNGKVYFVLKARNGEIIGKSQLYSSKSGMESGIATVKFNAHTAEIIDETLKTSEYGS</sequence>
<proteinExistence type="predicted"/>
<reference evidence="2 3" key="1">
    <citation type="submission" date="2019-07" db="EMBL/GenBank/DDBJ databases">
        <title>Whole genome shotgun sequence of Chryseobacterium hagamense NBRC 105253.</title>
        <authorList>
            <person name="Hosoyama A."/>
            <person name="Uohara A."/>
            <person name="Ohji S."/>
            <person name="Ichikawa N."/>
        </authorList>
    </citation>
    <scope>NUCLEOTIDE SEQUENCE [LARGE SCALE GENOMIC DNA]</scope>
    <source>
        <strain evidence="2 3">NBRC 105253</strain>
    </source>
</reference>
<dbReference type="InterPro" id="IPR010879">
    <property type="entry name" value="DUF1508"/>
</dbReference>
<comment type="caution">
    <text evidence="2">The sequence shown here is derived from an EMBL/GenBank/DDBJ whole genome shotgun (WGS) entry which is preliminary data.</text>
</comment>
<keyword evidence="3" id="KW-1185">Reference proteome</keyword>
<dbReference type="AlphaFoldDB" id="A0A511YJW5"/>
<dbReference type="Proteomes" id="UP000321863">
    <property type="component" value="Unassembled WGS sequence"/>
</dbReference>
<accession>A0A511YJW5</accession>
<protein>
    <recommendedName>
        <fullName evidence="1">DUF1508 domain-containing protein</fullName>
    </recommendedName>
</protein>
<name>A0A511YJW5_9FLAO</name>
<dbReference type="OrthoDB" id="9802792at2"/>
<organism evidence="2 3">
    <name type="scientific">Chryseobacterium hagamense</name>
    <dbReference type="NCBI Taxonomy" id="395935"/>
    <lineage>
        <taxon>Bacteria</taxon>
        <taxon>Pseudomonadati</taxon>
        <taxon>Bacteroidota</taxon>
        <taxon>Flavobacteriia</taxon>
        <taxon>Flavobacteriales</taxon>
        <taxon>Weeksellaceae</taxon>
        <taxon>Chryseobacterium group</taxon>
        <taxon>Chryseobacterium</taxon>
    </lineage>
</organism>
<evidence type="ECO:0000313" key="3">
    <source>
        <dbReference type="Proteomes" id="UP000321863"/>
    </source>
</evidence>
<dbReference type="PANTHER" id="PTHR40606:SF1">
    <property type="entry name" value="UPF0339 PROTEIN YEGP"/>
    <property type="match status" value="1"/>
</dbReference>
<gene>
    <name evidence="2" type="ORF">CHA01nite_12270</name>
</gene>
<evidence type="ECO:0000313" key="2">
    <source>
        <dbReference type="EMBL" id="GEN75487.1"/>
    </source>
</evidence>
<evidence type="ECO:0000259" key="1">
    <source>
        <dbReference type="Pfam" id="PF07411"/>
    </source>
</evidence>